<organism evidence="2">
    <name type="scientific">marine metagenome</name>
    <dbReference type="NCBI Taxonomy" id="408172"/>
    <lineage>
        <taxon>unclassified sequences</taxon>
        <taxon>metagenomes</taxon>
        <taxon>ecological metagenomes</taxon>
    </lineage>
</organism>
<dbReference type="InterPro" id="IPR013517">
    <property type="entry name" value="FG-GAP"/>
</dbReference>
<proteinExistence type="predicted"/>
<dbReference type="SUPFAM" id="SSF69318">
    <property type="entry name" value="Integrin alpha N-terminal domain"/>
    <property type="match status" value="2"/>
</dbReference>
<name>A0A382DYP0_9ZZZZ</name>
<dbReference type="PANTHER" id="PTHR13412">
    <property type="entry name" value="T-CELL IMMUNOMODULATORY PROTEIN HOMOLOG"/>
    <property type="match status" value="1"/>
</dbReference>
<sequence>MFLTLIIFVCSLSVAFGYSKAEDGTYYADFNGDGKHDIFLYDRITGTGVIWGWDGEKWKTLWKNDTFKKTWKIHLGDFDGDGATDMFLYDNKDGTGVVLTLDASSKAGAKNLWKNTSFKKTWDLYVGNFTQEKKSELFLYDKKAGIGVIFGWDGEENFKSLWKSDSFKKTWAIHPGDFDGDGKSDMFLYDKKAGVGVIWGWSGEAWQTLWKNKTFRKTWQVHVGDFNGDKISDMFLYDNVEGKGILYSIDPKAKKGQKLWENNTFKKTWDIYTGDFTGIGKTALFLYDKKAGTGVVFGWDGGDGGDFKNLWKSTTFKKTWDLYPGDFNGDSKVDIFLYDKKAGIGNLYGWKNEKKDFGSLWKNKTFKKTWNVFTVIN</sequence>
<dbReference type="AlphaFoldDB" id="A0A382DYP0"/>
<protein>
    <recommendedName>
        <fullName evidence="3">VCBS repeat-containing protein</fullName>
    </recommendedName>
</protein>
<dbReference type="InterPro" id="IPR028994">
    <property type="entry name" value="Integrin_alpha_N"/>
</dbReference>
<evidence type="ECO:0000256" key="1">
    <source>
        <dbReference type="ARBA" id="ARBA00022729"/>
    </source>
</evidence>
<evidence type="ECO:0000313" key="2">
    <source>
        <dbReference type="EMBL" id="SVB42707.1"/>
    </source>
</evidence>
<accession>A0A382DYP0</accession>
<dbReference type="InterPro" id="IPR024881">
    <property type="entry name" value="Tip"/>
</dbReference>
<evidence type="ECO:0008006" key="3">
    <source>
        <dbReference type="Google" id="ProtNLM"/>
    </source>
</evidence>
<keyword evidence="1" id="KW-0732">Signal</keyword>
<dbReference type="Pfam" id="PF13517">
    <property type="entry name" value="FG-GAP_3"/>
    <property type="match status" value="2"/>
</dbReference>
<dbReference type="EMBL" id="UINC01041439">
    <property type="protein sequence ID" value="SVB42707.1"/>
    <property type="molecule type" value="Genomic_DNA"/>
</dbReference>
<reference evidence="2" key="1">
    <citation type="submission" date="2018-05" db="EMBL/GenBank/DDBJ databases">
        <authorList>
            <person name="Lanie J.A."/>
            <person name="Ng W.-L."/>
            <person name="Kazmierczak K.M."/>
            <person name="Andrzejewski T.M."/>
            <person name="Davidsen T.M."/>
            <person name="Wayne K.J."/>
            <person name="Tettelin H."/>
            <person name="Glass J.I."/>
            <person name="Rusch D."/>
            <person name="Podicherti R."/>
            <person name="Tsui H.-C.T."/>
            <person name="Winkler M.E."/>
        </authorList>
    </citation>
    <scope>NUCLEOTIDE SEQUENCE</scope>
</reference>
<dbReference type="PANTHER" id="PTHR13412:SF0">
    <property type="entry name" value="T-CELL IMMUNOMODULATORY PROTEIN"/>
    <property type="match status" value="1"/>
</dbReference>
<gene>
    <name evidence="2" type="ORF">METZ01_LOCUS195561</name>
</gene>